<dbReference type="InterPro" id="IPR036438">
    <property type="entry name" value="Insulin-like_sf"/>
</dbReference>
<dbReference type="RefSeq" id="XP_023169863.2">
    <property type="nucleotide sequence ID" value="XM_023314095.2"/>
</dbReference>
<reference evidence="10" key="1">
    <citation type="submission" date="2025-08" db="UniProtKB">
        <authorList>
            <consortium name="RefSeq"/>
        </authorList>
    </citation>
    <scope>IDENTIFICATION</scope>
    <source>
        <strain evidence="10">15085-1641.00</strain>
        <tissue evidence="10">Whole body</tissue>
    </source>
</reference>
<dbReference type="InterPro" id="IPR016179">
    <property type="entry name" value="Insulin-like"/>
</dbReference>
<evidence type="ECO:0000313" key="10">
    <source>
        <dbReference type="RefSeq" id="XP_023169863.2"/>
    </source>
</evidence>
<accession>A0A6J1LWE2</accession>
<keyword evidence="9" id="KW-1185">Reference proteome</keyword>
<protein>
    <submittedName>
        <fullName evidence="10">Probable insulin-like peptide 4</fullName>
    </submittedName>
</protein>
<dbReference type="OMA" id="VNGFSHR"/>
<comment type="subcellular location">
    <subcellularLocation>
        <location evidence="6">Secreted</location>
    </subcellularLocation>
</comment>
<dbReference type="GeneID" id="111598709"/>
<dbReference type="AlphaFoldDB" id="A0A6J1LWE2"/>
<keyword evidence="6" id="KW-0964">Secreted</keyword>
<evidence type="ECO:0000256" key="1">
    <source>
        <dbReference type="ARBA" id="ARBA00009034"/>
    </source>
</evidence>
<dbReference type="CTD" id="39152"/>
<proteinExistence type="inferred from homology"/>
<keyword evidence="5" id="KW-1015">Disulfide bond</keyword>
<evidence type="ECO:0000256" key="3">
    <source>
        <dbReference type="ARBA" id="ARBA00022685"/>
    </source>
</evidence>
<dbReference type="Proteomes" id="UP000504633">
    <property type="component" value="Unplaced"/>
</dbReference>
<evidence type="ECO:0000313" key="9">
    <source>
        <dbReference type="Proteomes" id="UP000504633"/>
    </source>
</evidence>
<comment type="similarity">
    <text evidence="1 6">Belongs to the insulin family.</text>
</comment>
<dbReference type="Gene3D" id="1.10.100.10">
    <property type="entry name" value="Insulin-like"/>
    <property type="match status" value="1"/>
</dbReference>
<feature type="chain" id="PRO_5026874971" evidence="7">
    <location>
        <begin position="23"/>
        <end position="111"/>
    </location>
</feature>
<evidence type="ECO:0000256" key="5">
    <source>
        <dbReference type="ARBA" id="ARBA00023157"/>
    </source>
</evidence>
<dbReference type="SUPFAM" id="SSF56994">
    <property type="entry name" value="Insulin-like"/>
    <property type="match status" value="1"/>
</dbReference>
<evidence type="ECO:0000259" key="8">
    <source>
        <dbReference type="SMART" id="SM00078"/>
    </source>
</evidence>
<dbReference type="KEGG" id="dhe:111598709"/>
<evidence type="ECO:0000256" key="6">
    <source>
        <dbReference type="RuleBase" id="RU000406"/>
    </source>
</evidence>
<keyword evidence="4 7" id="KW-0732">Signal</keyword>
<gene>
    <name evidence="10" type="primary">LOC111598709</name>
</gene>
<dbReference type="SMART" id="SM00078">
    <property type="entry name" value="IlGF"/>
    <property type="match status" value="1"/>
</dbReference>
<feature type="domain" description="Insulin-like" evidence="8">
    <location>
        <begin position="24"/>
        <end position="110"/>
    </location>
</feature>
<evidence type="ECO:0000256" key="2">
    <source>
        <dbReference type="ARBA" id="ARBA00011207"/>
    </source>
</evidence>
<feature type="signal peptide" evidence="7">
    <location>
        <begin position="1"/>
        <end position="22"/>
    </location>
</feature>
<name>A0A6J1LWE2_DROHY</name>
<comment type="subunit">
    <text evidence="2">Heterodimer of a B chain and an A chain linked by two disulfide bonds.</text>
</comment>
<dbReference type="OrthoDB" id="10019596at2759"/>
<keyword evidence="3" id="KW-0165">Cleavage on pair of basic residues</keyword>
<dbReference type="Pfam" id="PF00049">
    <property type="entry name" value="Insulin"/>
    <property type="match status" value="1"/>
</dbReference>
<evidence type="ECO:0000256" key="7">
    <source>
        <dbReference type="SAM" id="SignalP"/>
    </source>
</evidence>
<dbReference type="PANTHER" id="PTHR13647">
    <property type="entry name" value="INSULIN-LIKE PEPTIDE 2-RELATED"/>
    <property type="match status" value="1"/>
</dbReference>
<dbReference type="InterPro" id="IPR022353">
    <property type="entry name" value="Insulin_CS"/>
</dbReference>
<dbReference type="PANTHER" id="PTHR13647:SF4">
    <property type="entry name" value="INSULIN-LIKE PEPTIDE 1-RELATED"/>
    <property type="match status" value="1"/>
</dbReference>
<evidence type="ECO:0000256" key="4">
    <source>
        <dbReference type="ARBA" id="ARBA00022729"/>
    </source>
</evidence>
<sequence>MSLRFNLALLLMFALLTQLVDGRKKLCGDALNEALDLICVGGFSHRIKRDLDRSRLVAMRQQLDTDEQPLPLGQLINGAGVTRVLRRFRRRITHKCCMNGCTYDDIREYCA</sequence>
<dbReference type="GO" id="GO:0005179">
    <property type="term" value="F:hormone activity"/>
    <property type="evidence" value="ECO:0007669"/>
    <property type="project" value="InterPro"/>
</dbReference>
<organism evidence="9 10">
    <name type="scientific">Drosophila hydei</name>
    <name type="common">Fruit fly</name>
    <dbReference type="NCBI Taxonomy" id="7224"/>
    <lineage>
        <taxon>Eukaryota</taxon>
        <taxon>Metazoa</taxon>
        <taxon>Ecdysozoa</taxon>
        <taxon>Arthropoda</taxon>
        <taxon>Hexapoda</taxon>
        <taxon>Insecta</taxon>
        <taxon>Pterygota</taxon>
        <taxon>Neoptera</taxon>
        <taxon>Endopterygota</taxon>
        <taxon>Diptera</taxon>
        <taxon>Brachycera</taxon>
        <taxon>Muscomorpha</taxon>
        <taxon>Ephydroidea</taxon>
        <taxon>Drosophilidae</taxon>
        <taxon>Drosophila</taxon>
    </lineage>
</organism>
<dbReference type="GO" id="GO:0005576">
    <property type="term" value="C:extracellular region"/>
    <property type="evidence" value="ECO:0007669"/>
    <property type="project" value="UniProtKB-SubCell"/>
</dbReference>
<dbReference type="PROSITE" id="PS00262">
    <property type="entry name" value="INSULIN"/>
    <property type="match status" value="1"/>
</dbReference>